<dbReference type="InterPro" id="IPR028082">
    <property type="entry name" value="Peripla_BP_I"/>
</dbReference>
<proteinExistence type="predicted"/>
<organism evidence="1">
    <name type="scientific">Dissulfuribacter thermophilus</name>
    <dbReference type="NCBI Taxonomy" id="1156395"/>
    <lineage>
        <taxon>Bacteria</taxon>
        <taxon>Pseudomonadati</taxon>
        <taxon>Thermodesulfobacteriota</taxon>
        <taxon>Dissulfuribacteria</taxon>
        <taxon>Dissulfuribacterales</taxon>
        <taxon>Dissulfuribacteraceae</taxon>
        <taxon>Dissulfuribacter</taxon>
    </lineage>
</organism>
<reference evidence="1" key="1">
    <citation type="journal article" date="2020" name="mSystems">
        <title>Genome- and Community-Level Interaction Insights into Carbon Utilization and Element Cycling Functions of Hydrothermarchaeota in Hydrothermal Sediment.</title>
        <authorList>
            <person name="Zhou Z."/>
            <person name="Liu Y."/>
            <person name="Xu W."/>
            <person name="Pan J."/>
            <person name="Luo Z.H."/>
            <person name="Li M."/>
        </authorList>
    </citation>
    <scope>NUCLEOTIDE SEQUENCE [LARGE SCALE GENOMIC DNA]</scope>
    <source>
        <strain evidence="1">HyVt-503</strain>
    </source>
</reference>
<dbReference type="SUPFAM" id="SSF53822">
    <property type="entry name" value="Periplasmic binding protein-like I"/>
    <property type="match status" value="1"/>
</dbReference>
<name>A0A7V2WSI5_9BACT</name>
<dbReference type="Proteomes" id="UP000885797">
    <property type="component" value="Unassembled WGS sequence"/>
</dbReference>
<protein>
    <submittedName>
        <fullName evidence="1">ABC transporter substrate-binding protein</fullName>
    </submittedName>
</protein>
<accession>A0A7V2WSI5</accession>
<dbReference type="Gene3D" id="3.40.50.2300">
    <property type="match status" value="2"/>
</dbReference>
<gene>
    <name evidence="1" type="ORF">ENJ63_00140</name>
</gene>
<feature type="non-terminal residue" evidence="1">
    <location>
        <position position="1"/>
    </location>
</feature>
<dbReference type="EMBL" id="DRND01000012">
    <property type="protein sequence ID" value="HFC46271.1"/>
    <property type="molecule type" value="Genomic_DNA"/>
</dbReference>
<comment type="caution">
    <text evidence="1">The sequence shown here is derived from an EMBL/GenBank/DDBJ whole genome shotgun (WGS) entry which is preliminary data.</text>
</comment>
<evidence type="ECO:0000313" key="1">
    <source>
        <dbReference type="EMBL" id="HFC46271.1"/>
    </source>
</evidence>
<dbReference type="AlphaFoldDB" id="A0A7V2WSI5"/>
<sequence length="66" mass="7336">GLFIALEAIDRANSLDRAKIRDEIEKTKNFIGTGGIFNMSPTDHLGLDLSAFKMLEVKNGDWTLVQ</sequence>